<dbReference type="Gene3D" id="3.30.2010.20">
    <property type="match status" value="1"/>
</dbReference>
<gene>
    <name evidence="2" type="ORF">SPF06_15785</name>
</gene>
<organism evidence="2 3">
    <name type="scientific">Sinomonas terricola</name>
    <dbReference type="NCBI Taxonomy" id="3110330"/>
    <lineage>
        <taxon>Bacteria</taxon>
        <taxon>Bacillati</taxon>
        <taxon>Actinomycetota</taxon>
        <taxon>Actinomycetes</taxon>
        <taxon>Micrococcales</taxon>
        <taxon>Micrococcaceae</taxon>
        <taxon>Sinomonas</taxon>
    </lineage>
</organism>
<dbReference type="Proteomes" id="UP001304769">
    <property type="component" value="Unassembled WGS sequence"/>
</dbReference>
<dbReference type="SUPFAM" id="SSF55486">
    <property type="entry name" value="Metalloproteases ('zincins'), catalytic domain"/>
    <property type="match status" value="1"/>
</dbReference>
<dbReference type="RefSeq" id="WP_323280090.1">
    <property type="nucleotide sequence ID" value="NZ_JAYGGQ010000013.1"/>
</dbReference>
<keyword evidence="3" id="KW-1185">Reference proteome</keyword>
<dbReference type="EMBL" id="JAYGGQ010000013">
    <property type="protein sequence ID" value="MEA5456197.1"/>
    <property type="molecule type" value="Genomic_DNA"/>
</dbReference>
<dbReference type="InterPro" id="IPR038555">
    <property type="entry name" value="Zincin_1_sf"/>
</dbReference>
<feature type="region of interest" description="Disordered" evidence="1">
    <location>
        <begin position="1"/>
        <end position="74"/>
    </location>
</feature>
<proteinExistence type="predicted"/>
<evidence type="ECO:0000313" key="2">
    <source>
        <dbReference type="EMBL" id="MEA5456197.1"/>
    </source>
</evidence>
<dbReference type="InterPro" id="IPR010428">
    <property type="entry name" value="Zincin_1"/>
</dbReference>
<comment type="caution">
    <text evidence="2">The sequence shown here is derived from an EMBL/GenBank/DDBJ whole genome shotgun (WGS) entry which is preliminary data.</text>
</comment>
<name>A0ABU5T931_9MICC</name>
<sequence>MQDRSTPGPGFGNPDSGSSGFGAASSDAPGLSIRLAPPAGEPGAGRRRGFRERRRNRHGRGLRGEIMPSILPGSRTRGERFEDWVLDSADRLQELRGSELDNVEYVIEEIPPGLEKLLREGGRPPQGSVSRAAKGRPARITIYRRVVETEAPTVAEAQDLVHDVVVEYTAALLNVAPETLDPYYRGYR</sequence>
<protein>
    <submittedName>
        <fullName evidence="2">Metallopeptidase family protein</fullName>
    </submittedName>
</protein>
<feature type="compositionally biased region" description="Basic residues" evidence="1">
    <location>
        <begin position="45"/>
        <end position="61"/>
    </location>
</feature>
<dbReference type="Pfam" id="PF06262">
    <property type="entry name" value="Zincin_1"/>
    <property type="match status" value="1"/>
</dbReference>
<dbReference type="CDD" id="cd12954">
    <property type="entry name" value="MMP_TTHA0227_like_1"/>
    <property type="match status" value="1"/>
</dbReference>
<evidence type="ECO:0000256" key="1">
    <source>
        <dbReference type="SAM" id="MobiDB-lite"/>
    </source>
</evidence>
<accession>A0ABU5T931</accession>
<reference evidence="2 3" key="1">
    <citation type="submission" date="2023-12" db="EMBL/GenBank/DDBJ databases">
        <title>Sinomonas terricola sp. nov, isolated from litchi orchard soil in Guangdong, PR China.</title>
        <authorList>
            <person name="Jiaxin W."/>
            <person name="Yang Z."/>
            <person name="Honghui Z."/>
        </authorList>
    </citation>
    <scope>NUCLEOTIDE SEQUENCE [LARGE SCALE GENOMIC DNA]</scope>
    <source>
        <strain evidence="2 3">JGH33</strain>
    </source>
</reference>
<feature type="compositionally biased region" description="Low complexity" evidence="1">
    <location>
        <begin position="14"/>
        <end position="38"/>
    </location>
</feature>
<evidence type="ECO:0000313" key="3">
    <source>
        <dbReference type="Proteomes" id="UP001304769"/>
    </source>
</evidence>